<sequence length="115" mass="13333">MKPRRRRLSKALMTGLLLQQMSPKTSPFRRRKCVQLTAETQVMLTFAFRPGACFFIFRDSEKSALPITKVDRQQCICLVQWTVKYRCVQLRGGDAQARNVCPPIRSRVRIESMPT</sequence>
<gene>
    <name evidence="1" type="ORF">AVEN_92611_1</name>
</gene>
<proteinExistence type="predicted"/>
<reference evidence="1 2" key="1">
    <citation type="journal article" date="2019" name="Sci. Rep.">
        <title>Orb-weaving spider Araneus ventricosus genome elucidates the spidroin gene catalogue.</title>
        <authorList>
            <person name="Kono N."/>
            <person name="Nakamura H."/>
            <person name="Ohtoshi R."/>
            <person name="Moran D.A.P."/>
            <person name="Shinohara A."/>
            <person name="Yoshida Y."/>
            <person name="Fujiwara M."/>
            <person name="Mori M."/>
            <person name="Tomita M."/>
            <person name="Arakawa K."/>
        </authorList>
    </citation>
    <scope>NUCLEOTIDE SEQUENCE [LARGE SCALE GENOMIC DNA]</scope>
</reference>
<dbReference type="AlphaFoldDB" id="A0A4Y2AI00"/>
<organism evidence="1 2">
    <name type="scientific">Araneus ventricosus</name>
    <name type="common">Orbweaver spider</name>
    <name type="synonym">Epeira ventricosa</name>
    <dbReference type="NCBI Taxonomy" id="182803"/>
    <lineage>
        <taxon>Eukaryota</taxon>
        <taxon>Metazoa</taxon>
        <taxon>Ecdysozoa</taxon>
        <taxon>Arthropoda</taxon>
        <taxon>Chelicerata</taxon>
        <taxon>Arachnida</taxon>
        <taxon>Araneae</taxon>
        <taxon>Araneomorphae</taxon>
        <taxon>Entelegynae</taxon>
        <taxon>Araneoidea</taxon>
        <taxon>Araneidae</taxon>
        <taxon>Araneus</taxon>
    </lineage>
</organism>
<name>A0A4Y2AI00_ARAVE</name>
<dbReference type="Proteomes" id="UP000499080">
    <property type="component" value="Unassembled WGS sequence"/>
</dbReference>
<keyword evidence="2" id="KW-1185">Reference proteome</keyword>
<comment type="caution">
    <text evidence="1">The sequence shown here is derived from an EMBL/GenBank/DDBJ whole genome shotgun (WGS) entry which is preliminary data.</text>
</comment>
<evidence type="ECO:0000313" key="1">
    <source>
        <dbReference type="EMBL" id="GBL79443.1"/>
    </source>
</evidence>
<dbReference type="EMBL" id="BGPR01000018">
    <property type="protein sequence ID" value="GBL79443.1"/>
    <property type="molecule type" value="Genomic_DNA"/>
</dbReference>
<evidence type="ECO:0000313" key="2">
    <source>
        <dbReference type="Proteomes" id="UP000499080"/>
    </source>
</evidence>
<protein>
    <submittedName>
        <fullName evidence="1">Uncharacterized protein</fullName>
    </submittedName>
</protein>
<accession>A0A4Y2AI00</accession>